<sequence>MNSSRKPASASAPPGLLLLSDAVGRRVIGTDGRTIGRLADLSVGLDIQAGPPRVQRLLVRRRRAHDLLLPWSVTENVGAGGISLRTGVDVAAFEIACADAALHRHEILIVRDVLDTQIVDIVGRRLARVADVALTSVAGDRLELIGVEVGFGAVLRRLGLTQLAARAPRDIVEWNALHMTSGRGHTVQLATPRSAVHHLGATELAAMVERLATEAAAEVLAATAPAVAAEAIRVDPGVGERILRAMPSSNATDIVAEMPADHAARWRARLASTPVLRGRRFLRSHVWPRRRHRRSRAAQ</sequence>
<reference evidence="2 3" key="1">
    <citation type="submission" date="2016-05" db="EMBL/GenBank/DDBJ databases">
        <title>Complete genome sequence of a phthalic acid esters degrading Mycobacterium sp. YC-RL4.</title>
        <authorList>
            <person name="Ren L."/>
            <person name="Fan S."/>
            <person name="Ruth N."/>
            <person name="Jia Y."/>
            <person name="Wang J."/>
            <person name="Qiao C."/>
        </authorList>
    </citation>
    <scope>NUCLEOTIDE SEQUENCE [LARGE SCALE GENOMIC DNA]</scope>
    <source>
        <strain evidence="2 3">YC-RL4</strain>
    </source>
</reference>
<organism evidence="2 3">
    <name type="scientific">Mycobacterium adipatum</name>
    <dbReference type="NCBI Taxonomy" id="1682113"/>
    <lineage>
        <taxon>Bacteria</taxon>
        <taxon>Bacillati</taxon>
        <taxon>Actinomycetota</taxon>
        <taxon>Actinomycetes</taxon>
        <taxon>Mycobacteriales</taxon>
        <taxon>Mycobacteriaceae</taxon>
        <taxon>Mycobacterium</taxon>
    </lineage>
</organism>
<dbReference type="OrthoDB" id="9790355at2"/>
<dbReference type="InterPro" id="IPR006668">
    <property type="entry name" value="Mg_transptr_MgtE_intracell_dom"/>
</dbReference>
<evidence type="ECO:0000313" key="2">
    <source>
        <dbReference type="EMBL" id="ANE79681.1"/>
    </source>
</evidence>
<dbReference type="Proteomes" id="UP000077143">
    <property type="component" value="Chromosome"/>
</dbReference>
<name>A0A172UL16_9MYCO</name>
<dbReference type="EMBL" id="CP015596">
    <property type="protein sequence ID" value="ANE79681.1"/>
    <property type="molecule type" value="Genomic_DNA"/>
</dbReference>
<evidence type="ECO:0000259" key="1">
    <source>
        <dbReference type="Pfam" id="PF03448"/>
    </source>
</evidence>
<accession>A0A172UL16</accession>
<dbReference type="Gene3D" id="1.25.60.10">
    <property type="entry name" value="MgtE N-terminal domain-like"/>
    <property type="match status" value="1"/>
</dbReference>
<keyword evidence="3" id="KW-1185">Reference proteome</keyword>
<proteinExistence type="predicted"/>
<dbReference type="InterPro" id="IPR038076">
    <property type="entry name" value="MgtE_N_sf"/>
</dbReference>
<protein>
    <submittedName>
        <fullName evidence="2">Magnesium transporter</fullName>
    </submittedName>
</protein>
<dbReference type="STRING" id="1682113.A7U43_10405"/>
<feature type="domain" description="Magnesium transporter MgtE intracellular" evidence="1">
    <location>
        <begin position="202"/>
        <end position="270"/>
    </location>
</feature>
<dbReference type="Pfam" id="PF03448">
    <property type="entry name" value="MgtE_N"/>
    <property type="match status" value="1"/>
</dbReference>
<dbReference type="KEGG" id="madi:A7U43_10405"/>
<dbReference type="SUPFAM" id="SSF158791">
    <property type="entry name" value="MgtE N-terminal domain-like"/>
    <property type="match status" value="1"/>
</dbReference>
<evidence type="ECO:0000313" key="3">
    <source>
        <dbReference type="Proteomes" id="UP000077143"/>
    </source>
</evidence>
<dbReference type="AlphaFoldDB" id="A0A172UL16"/>
<gene>
    <name evidence="2" type="ORF">A7U43_10405</name>
</gene>